<keyword evidence="6 7" id="KW-0472">Membrane</keyword>
<evidence type="ECO:0000256" key="5">
    <source>
        <dbReference type="ARBA" id="ARBA00022989"/>
    </source>
</evidence>
<dbReference type="PANTHER" id="PTHR30353">
    <property type="entry name" value="INNER MEMBRANE PROTEIN DEDA-RELATED"/>
    <property type="match status" value="1"/>
</dbReference>
<feature type="transmembrane region" description="Helical" evidence="7">
    <location>
        <begin position="137"/>
        <end position="159"/>
    </location>
</feature>
<proteinExistence type="inferred from homology"/>
<evidence type="ECO:0000256" key="1">
    <source>
        <dbReference type="ARBA" id="ARBA00004651"/>
    </source>
</evidence>
<feature type="transmembrane region" description="Helical" evidence="7">
    <location>
        <begin position="39"/>
        <end position="61"/>
    </location>
</feature>
<evidence type="ECO:0000256" key="3">
    <source>
        <dbReference type="ARBA" id="ARBA00022475"/>
    </source>
</evidence>
<dbReference type="Proteomes" id="UP000182680">
    <property type="component" value="Unassembled WGS sequence"/>
</dbReference>
<comment type="similarity">
    <text evidence="2 7">Belongs to the DedA family.</text>
</comment>
<sequence length="234" mass="25745">MPPRYGPGAYERMDMVSYFIDFVLHIDVHLFELVEQYGLWIYAILFIIVFCETGLVVTPFLPGDSLLFAAGVVAGTGLMGYAEVMLVLLAAGILGDAVNYCIGRHVGPAIFSRDSRFIKKEHLLKAHHFYERHGGKAIVLARFVPIVRTFAPFVAGIALMHPRTFFFFNVTGCILWVGSLVSAGFFLGNLEWVRQNFSIIVYGIVIVSVLPVVIEVLRSRLGKGKGSSGEGGGE</sequence>
<feature type="domain" description="VTT" evidence="8">
    <location>
        <begin position="61"/>
        <end position="184"/>
    </location>
</feature>
<dbReference type="Pfam" id="PF09335">
    <property type="entry name" value="VTT_dom"/>
    <property type="match status" value="1"/>
</dbReference>
<feature type="transmembrane region" description="Helical" evidence="7">
    <location>
        <begin position="166"/>
        <end position="187"/>
    </location>
</feature>
<evidence type="ECO:0000256" key="6">
    <source>
        <dbReference type="ARBA" id="ARBA00023136"/>
    </source>
</evidence>
<keyword evidence="3 7" id="KW-1003">Cell membrane</keyword>
<dbReference type="InterPro" id="IPR032816">
    <property type="entry name" value="VTT_dom"/>
</dbReference>
<reference evidence="10" key="1">
    <citation type="submission" date="2016-11" db="EMBL/GenBank/DDBJ databases">
        <authorList>
            <person name="Jaros S."/>
            <person name="Januszkiewicz K."/>
            <person name="Wedrychowicz H."/>
        </authorList>
    </citation>
    <scope>NUCLEOTIDE SEQUENCE [LARGE SCALE GENOMIC DNA]</scope>
    <source>
        <strain evidence="10">DSM 7057</strain>
    </source>
</reference>
<keyword evidence="4 7" id="KW-0812">Transmembrane</keyword>
<dbReference type="AlphaFoldDB" id="A0AA94HPX5"/>
<feature type="transmembrane region" description="Helical" evidence="7">
    <location>
        <begin position="68"/>
        <end position="94"/>
    </location>
</feature>
<dbReference type="NCBIfam" id="NF008102">
    <property type="entry name" value="PRK10847.1"/>
    <property type="match status" value="1"/>
</dbReference>
<accession>A0AA94HPX5</accession>
<comment type="caution">
    <text evidence="9">The sequence shown here is derived from an EMBL/GenBank/DDBJ whole genome shotgun (WGS) entry which is preliminary data.</text>
</comment>
<evidence type="ECO:0000259" key="8">
    <source>
        <dbReference type="Pfam" id="PF09335"/>
    </source>
</evidence>
<evidence type="ECO:0000256" key="7">
    <source>
        <dbReference type="RuleBase" id="RU367016"/>
    </source>
</evidence>
<evidence type="ECO:0000256" key="4">
    <source>
        <dbReference type="ARBA" id="ARBA00022692"/>
    </source>
</evidence>
<dbReference type="InterPro" id="IPR058127">
    <property type="entry name" value="DedA"/>
</dbReference>
<organism evidence="9 10">
    <name type="scientific">Desulfovibrio desulfuricans</name>
    <dbReference type="NCBI Taxonomy" id="876"/>
    <lineage>
        <taxon>Bacteria</taxon>
        <taxon>Pseudomonadati</taxon>
        <taxon>Thermodesulfobacteriota</taxon>
        <taxon>Desulfovibrionia</taxon>
        <taxon>Desulfovibrionales</taxon>
        <taxon>Desulfovibrionaceae</taxon>
        <taxon>Desulfovibrio</taxon>
    </lineage>
</organism>
<feature type="transmembrane region" description="Helical" evidence="7">
    <location>
        <begin position="199"/>
        <end position="217"/>
    </location>
</feature>
<dbReference type="GO" id="GO:0005886">
    <property type="term" value="C:plasma membrane"/>
    <property type="evidence" value="ECO:0007669"/>
    <property type="project" value="UniProtKB-SubCell"/>
</dbReference>
<evidence type="ECO:0000313" key="10">
    <source>
        <dbReference type="Proteomes" id="UP000182680"/>
    </source>
</evidence>
<dbReference type="PANTHER" id="PTHR30353:SF0">
    <property type="entry name" value="TRANSMEMBRANE PROTEIN"/>
    <property type="match status" value="1"/>
</dbReference>
<keyword evidence="5 7" id="KW-1133">Transmembrane helix</keyword>
<dbReference type="InterPro" id="IPR032818">
    <property type="entry name" value="DedA-like"/>
</dbReference>
<comment type="subcellular location">
    <subcellularLocation>
        <location evidence="1 7">Cell membrane</location>
        <topology evidence="1 7">Multi-pass membrane protein</topology>
    </subcellularLocation>
</comment>
<dbReference type="EMBL" id="FPIW01000002">
    <property type="protein sequence ID" value="SFW11808.1"/>
    <property type="molecule type" value="Genomic_DNA"/>
</dbReference>
<gene>
    <name evidence="9" type="ORF">SAMN02910291_00046</name>
</gene>
<evidence type="ECO:0000313" key="9">
    <source>
        <dbReference type="EMBL" id="SFW11808.1"/>
    </source>
</evidence>
<evidence type="ECO:0000256" key="2">
    <source>
        <dbReference type="ARBA" id="ARBA00010792"/>
    </source>
</evidence>
<protein>
    <submittedName>
        <fullName evidence="9">Membrane-associated protein</fullName>
    </submittedName>
</protein>
<name>A0AA94HPX5_DESDE</name>